<evidence type="ECO:0000313" key="1">
    <source>
        <dbReference type="EMBL" id="MPN03685.1"/>
    </source>
</evidence>
<protein>
    <recommendedName>
        <fullName evidence="2">RNA polymerase alpha subunit C-terminal domain-containing protein</fullName>
    </recommendedName>
</protein>
<comment type="caution">
    <text evidence="1">The sequence shown here is derived from an EMBL/GenBank/DDBJ whole genome shotgun (WGS) entry which is preliminary data.</text>
</comment>
<name>A0A645ENU0_9ZZZZ</name>
<dbReference type="EMBL" id="VSSQ01049613">
    <property type="protein sequence ID" value="MPN03685.1"/>
    <property type="molecule type" value="Genomic_DNA"/>
</dbReference>
<dbReference type="AlphaFoldDB" id="A0A645ENU0"/>
<proteinExistence type="predicted"/>
<accession>A0A645ENU0</accession>
<organism evidence="1">
    <name type="scientific">bioreactor metagenome</name>
    <dbReference type="NCBI Taxonomy" id="1076179"/>
    <lineage>
        <taxon>unclassified sequences</taxon>
        <taxon>metagenomes</taxon>
        <taxon>ecological metagenomes</taxon>
    </lineage>
</organism>
<reference evidence="1" key="1">
    <citation type="submission" date="2019-08" db="EMBL/GenBank/DDBJ databases">
        <authorList>
            <person name="Kucharzyk K."/>
            <person name="Murdoch R.W."/>
            <person name="Higgins S."/>
            <person name="Loffler F."/>
        </authorList>
    </citation>
    <scope>NUCLEOTIDE SEQUENCE</scope>
</reference>
<sequence length="78" mass="9070">MNQELWQYFNNCTVVDKGIRIHAGTQLVRSGLTDMEILCEMLEHEPNKVLKIRNIGMKSIIAIQKVCEAYRRERGGMF</sequence>
<gene>
    <name evidence="1" type="ORF">SDC9_150917</name>
</gene>
<evidence type="ECO:0008006" key="2">
    <source>
        <dbReference type="Google" id="ProtNLM"/>
    </source>
</evidence>